<dbReference type="InterPro" id="IPR002048">
    <property type="entry name" value="EF_hand_dom"/>
</dbReference>
<organism evidence="4 5">
    <name type="scientific">Saccharothrix violaceirubra</name>
    <dbReference type="NCBI Taxonomy" id="413306"/>
    <lineage>
        <taxon>Bacteria</taxon>
        <taxon>Bacillati</taxon>
        <taxon>Actinomycetota</taxon>
        <taxon>Actinomycetes</taxon>
        <taxon>Pseudonocardiales</taxon>
        <taxon>Pseudonocardiaceae</taxon>
        <taxon>Saccharothrix</taxon>
    </lineage>
</organism>
<dbReference type="PROSITE" id="PS00018">
    <property type="entry name" value="EF_HAND_1"/>
    <property type="match status" value="3"/>
</dbReference>
<dbReference type="Proteomes" id="UP000542674">
    <property type="component" value="Unassembled WGS sequence"/>
</dbReference>
<dbReference type="EMBL" id="JACHJS010000001">
    <property type="protein sequence ID" value="MBB4964386.1"/>
    <property type="molecule type" value="Genomic_DNA"/>
</dbReference>
<evidence type="ECO:0000259" key="3">
    <source>
        <dbReference type="PROSITE" id="PS50222"/>
    </source>
</evidence>
<comment type="caution">
    <text evidence="4">The sequence shown here is derived from an EMBL/GenBank/DDBJ whole genome shotgun (WGS) entry which is preliminary data.</text>
</comment>
<dbReference type="SMART" id="SM00054">
    <property type="entry name" value="EFh"/>
    <property type="match status" value="3"/>
</dbReference>
<dbReference type="Pfam" id="PF13202">
    <property type="entry name" value="EF-hand_5"/>
    <property type="match status" value="1"/>
</dbReference>
<evidence type="ECO:0000313" key="4">
    <source>
        <dbReference type="EMBL" id="MBB4964386.1"/>
    </source>
</evidence>
<name>A0A7W7T0M8_9PSEU</name>
<evidence type="ECO:0000256" key="2">
    <source>
        <dbReference type="ARBA" id="ARBA00022737"/>
    </source>
</evidence>
<gene>
    <name evidence="4" type="ORF">F4559_001745</name>
</gene>
<dbReference type="InterPro" id="IPR018247">
    <property type="entry name" value="EF_Hand_1_Ca_BS"/>
</dbReference>
<evidence type="ECO:0000256" key="1">
    <source>
        <dbReference type="ARBA" id="ARBA00022723"/>
    </source>
</evidence>
<feature type="domain" description="EF-hand" evidence="3">
    <location>
        <begin position="130"/>
        <end position="159"/>
    </location>
</feature>
<sequence>MASDLQRKKTALVFTAMDVNGDGFLERRDFDALAERWSALRGGADTAELREVLTSWWYALQLVTDADGDRRVTLDEAQSVSDRLAEKKGLVMATARSIFDAVDEDGDGRVTAAEYNQLIQAWTGRAAFTDDVFRLLDLNGDGTLSKAEFQRHWVEFWTGDDASAPGTHVFGRV</sequence>
<keyword evidence="5" id="KW-1185">Reference proteome</keyword>
<dbReference type="SUPFAM" id="SSF47473">
    <property type="entry name" value="EF-hand"/>
    <property type="match status" value="1"/>
</dbReference>
<dbReference type="Gene3D" id="1.10.238.10">
    <property type="entry name" value="EF-hand"/>
    <property type="match status" value="1"/>
</dbReference>
<feature type="domain" description="EF-hand" evidence="3">
    <location>
        <begin position="90"/>
        <end position="125"/>
    </location>
</feature>
<dbReference type="RefSeq" id="WP_184667361.1">
    <property type="nucleotide sequence ID" value="NZ_BAABAI010000027.1"/>
</dbReference>
<dbReference type="PROSITE" id="PS50222">
    <property type="entry name" value="EF_HAND_2"/>
    <property type="match status" value="2"/>
</dbReference>
<accession>A0A7W7T0M8</accession>
<dbReference type="CDD" id="cd00051">
    <property type="entry name" value="EFh"/>
    <property type="match status" value="1"/>
</dbReference>
<dbReference type="GO" id="GO:0005509">
    <property type="term" value="F:calcium ion binding"/>
    <property type="evidence" value="ECO:0007669"/>
    <property type="project" value="InterPro"/>
</dbReference>
<keyword evidence="2" id="KW-0677">Repeat</keyword>
<dbReference type="Pfam" id="PF13499">
    <property type="entry name" value="EF-hand_7"/>
    <property type="match status" value="1"/>
</dbReference>
<proteinExistence type="predicted"/>
<dbReference type="PANTHER" id="PTHR10827:SF98">
    <property type="entry name" value="45 KDA CALCIUM-BINDING PROTEIN"/>
    <property type="match status" value="1"/>
</dbReference>
<evidence type="ECO:0000313" key="5">
    <source>
        <dbReference type="Proteomes" id="UP000542674"/>
    </source>
</evidence>
<dbReference type="PANTHER" id="PTHR10827">
    <property type="entry name" value="RETICULOCALBIN"/>
    <property type="match status" value="1"/>
</dbReference>
<dbReference type="InterPro" id="IPR011992">
    <property type="entry name" value="EF-hand-dom_pair"/>
</dbReference>
<keyword evidence="1" id="KW-0479">Metal-binding</keyword>
<reference evidence="4 5" key="1">
    <citation type="submission" date="2020-08" db="EMBL/GenBank/DDBJ databases">
        <title>Sequencing the genomes of 1000 actinobacteria strains.</title>
        <authorList>
            <person name="Klenk H.-P."/>
        </authorList>
    </citation>
    <scope>NUCLEOTIDE SEQUENCE [LARGE SCALE GENOMIC DNA]</scope>
    <source>
        <strain evidence="4 5">DSM 45084</strain>
    </source>
</reference>
<protein>
    <recommendedName>
        <fullName evidence="3">EF-hand domain-containing protein</fullName>
    </recommendedName>
</protein>
<dbReference type="AlphaFoldDB" id="A0A7W7T0M8"/>